<gene>
    <name evidence="1" type="ORF">BDB_180170</name>
</gene>
<organism evidence="1">
    <name type="scientific">blood disease bacterium R229</name>
    <dbReference type="NCBI Taxonomy" id="741978"/>
    <lineage>
        <taxon>Bacteria</taxon>
        <taxon>Pseudomonadati</taxon>
        <taxon>Pseudomonadota</taxon>
        <taxon>Betaproteobacteria</taxon>
        <taxon>Burkholderiales</taxon>
        <taxon>Burkholderiaceae</taxon>
        <taxon>Ralstonia</taxon>
        <taxon>Ralstonia solanacearum species complex</taxon>
    </lineage>
</organism>
<reference evidence="1" key="2">
    <citation type="submission" date="2011-04" db="EMBL/GenBank/DDBJ databases">
        <authorList>
            <person name="Genoscope - CEA"/>
        </authorList>
    </citation>
    <scope>NUCLEOTIDE SEQUENCE</scope>
    <source>
        <strain evidence="1">R229</strain>
    </source>
</reference>
<protein>
    <submittedName>
        <fullName evidence="1">Conserved hypothethical protein</fullName>
    </submittedName>
</protein>
<sequence>MDLGGLGSSIRAPRLRGGPTLLVGYRAVTVRFLTIRTMT</sequence>
<reference evidence="1" key="1">
    <citation type="journal article" date="2011" name="PLoS ONE">
        <title>Ralstonia syzygii, the Blood Disease Bacterium and some Asian R. solanacearum strains form a single genomic species despite divergent lifestyles.</title>
        <authorList>
            <person name="Remenant B."/>
            <person name="de Cambiaire J.C."/>
            <person name="Cellier G."/>
            <person name="Jacobs J.M."/>
            <person name="Mangenot S."/>
            <person name="Barbe V."/>
            <person name="Lajus A."/>
            <person name="Vallenet D."/>
            <person name="Medigue C."/>
            <person name="Fegan M."/>
            <person name="Allen C."/>
            <person name="Prior P."/>
        </authorList>
    </citation>
    <scope>NUCLEOTIDE SEQUENCE</scope>
    <source>
        <strain evidence="1">R229</strain>
    </source>
</reference>
<name>G2ZSW4_9RALS</name>
<proteinExistence type="predicted"/>
<evidence type="ECO:0000313" key="1">
    <source>
        <dbReference type="EMBL" id="CCA82127.1"/>
    </source>
</evidence>
<accession>G2ZSW4</accession>
<dbReference type="AlphaFoldDB" id="G2ZSW4"/>
<dbReference type="EMBL" id="FR854074">
    <property type="protein sequence ID" value="CCA82127.1"/>
    <property type="molecule type" value="Genomic_DNA"/>
</dbReference>